<dbReference type="InterPro" id="IPR000291">
    <property type="entry name" value="D-Ala_lig_Van_CS"/>
</dbReference>
<dbReference type="PANTHER" id="PTHR23132:SF23">
    <property type="entry name" value="D-ALANINE--D-ALANINE LIGASE B"/>
    <property type="match status" value="1"/>
</dbReference>
<comment type="similarity">
    <text evidence="2">Belongs to the D-alanine--D-alanine ligase family.</text>
</comment>
<sequence length="336" mass="37981">MRVLVLSDKITGSSQKREDELFHDQFMDESVLFVVEELKKRHEVSYLEADLHLKEKLKEERPDLVFNLVNGTALPGGISYVPNALDELGIPYTGSSGAAHGKAYDKGLTMKVLGSMGVLVPRFMEITNLEDLSAFHLPYPVLIKPKDGGYSRGIFNENLVFTLEELKAQVELLLREKYTPLLLSEYIEGREFTLGVLGNGEHLEVLPPMEVSFKNLPEDLHPFYSFEAKVTFEDHIENKVPAKISESLLEKLQVSARHIYRTLGLSDYARLDFRVRGEKVYLLEANSLPGLHKTHSDLVKMMEATGRTYEDLVCSILEFAMEKHQIGVANRLISGK</sequence>
<dbReference type="InterPro" id="IPR016185">
    <property type="entry name" value="PreATP-grasp_dom_sf"/>
</dbReference>
<keyword evidence="4 13" id="KW-0436">Ligase</keyword>
<gene>
    <name evidence="13" type="ORF">SAMN05421804_102383</name>
</gene>
<dbReference type="Proteomes" id="UP000183255">
    <property type="component" value="Unassembled WGS sequence"/>
</dbReference>
<dbReference type="Gene3D" id="3.40.50.20">
    <property type="match status" value="1"/>
</dbReference>
<dbReference type="GO" id="GO:0009252">
    <property type="term" value="P:peptidoglycan biosynthetic process"/>
    <property type="evidence" value="ECO:0007669"/>
    <property type="project" value="UniProtKB-KW"/>
</dbReference>
<evidence type="ECO:0000256" key="4">
    <source>
        <dbReference type="ARBA" id="ARBA00022598"/>
    </source>
</evidence>
<keyword evidence="6 11" id="KW-0547">Nucleotide-binding</keyword>
<proteinExistence type="inferred from homology"/>
<protein>
    <submittedName>
        <fullName evidence="13">D-alanine-D-alanine ligase</fullName>
    </submittedName>
</protein>
<evidence type="ECO:0000256" key="10">
    <source>
        <dbReference type="ARBA" id="ARBA00023316"/>
    </source>
</evidence>
<dbReference type="GO" id="GO:0008360">
    <property type="term" value="P:regulation of cell shape"/>
    <property type="evidence" value="ECO:0007669"/>
    <property type="project" value="UniProtKB-KW"/>
</dbReference>
<dbReference type="InterPro" id="IPR013815">
    <property type="entry name" value="ATP_grasp_subdomain_1"/>
</dbReference>
<evidence type="ECO:0000256" key="3">
    <source>
        <dbReference type="ARBA" id="ARBA00022490"/>
    </source>
</evidence>
<accession>A0A1G8KQM4</accession>
<dbReference type="EMBL" id="FNDZ01000002">
    <property type="protein sequence ID" value="SDI45190.1"/>
    <property type="molecule type" value="Genomic_DNA"/>
</dbReference>
<evidence type="ECO:0000256" key="2">
    <source>
        <dbReference type="ARBA" id="ARBA00010871"/>
    </source>
</evidence>
<dbReference type="Gene3D" id="3.30.470.20">
    <property type="entry name" value="ATP-grasp fold, B domain"/>
    <property type="match status" value="1"/>
</dbReference>
<evidence type="ECO:0000313" key="14">
    <source>
        <dbReference type="Proteomes" id="UP000183255"/>
    </source>
</evidence>
<keyword evidence="5" id="KW-0479">Metal-binding</keyword>
<dbReference type="InterPro" id="IPR011095">
    <property type="entry name" value="Dala_Dala_lig_C"/>
</dbReference>
<evidence type="ECO:0000256" key="1">
    <source>
        <dbReference type="ARBA" id="ARBA00004496"/>
    </source>
</evidence>
<keyword evidence="3" id="KW-0963">Cytoplasm</keyword>
<evidence type="ECO:0000256" key="8">
    <source>
        <dbReference type="ARBA" id="ARBA00022960"/>
    </source>
</evidence>
<dbReference type="Gene3D" id="3.30.1490.20">
    <property type="entry name" value="ATP-grasp fold, A domain"/>
    <property type="match status" value="1"/>
</dbReference>
<evidence type="ECO:0000256" key="9">
    <source>
        <dbReference type="ARBA" id="ARBA00022984"/>
    </source>
</evidence>
<organism evidence="13 14">
    <name type="scientific">Proteiniclasticum ruminis</name>
    <dbReference type="NCBI Taxonomy" id="398199"/>
    <lineage>
        <taxon>Bacteria</taxon>
        <taxon>Bacillati</taxon>
        <taxon>Bacillota</taxon>
        <taxon>Clostridia</taxon>
        <taxon>Eubacteriales</taxon>
        <taxon>Clostridiaceae</taxon>
        <taxon>Proteiniclasticum</taxon>
    </lineage>
</organism>
<evidence type="ECO:0000256" key="7">
    <source>
        <dbReference type="ARBA" id="ARBA00022840"/>
    </source>
</evidence>
<dbReference type="Pfam" id="PF07478">
    <property type="entry name" value="Dala_Dala_lig_C"/>
    <property type="match status" value="1"/>
</dbReference>
<dbReference type="SUPFAM" id="SSF52440">
    <property type="entry name" value="PreATP-grasp domain"/>
    <property type="match status" value="1"/>
</dbReference>
<dbReference type="PROSITE" id="PS50975">
    <property type="entry name" value="ATP_GRASP"/>
    <property type="match status" value="1"/>
</dbReference>
<evidence type="ECO:0000259" key="12">
    <source>
        <dbReference type="PROSITE" id="PS50975"/>
    </source>
</evidence>
<dbReference type="GO" id="GO:0008716">
    <property type="term" value="F:D-alanine-D-alanine ligase activity"/>
    <property type="evidence" value="ECO:0007669"/>
    <property type="project" value="InterPro"/>
</dbReference>
<dbReference type="GO" id="GO:0005524">
    <property type="term" value="F:ATP binding"/>
    <property type="evidence" value="ECO:0007669"/>
    <property type="project" value="UniProtKB-UniRule"/>
</dbReference>
<dbReference type="GO" id="GO:0005737">
    <property type="term" value="C:cytoplasm"/>
    <property type="evidence" value="ECO:0007669"/>
    <property type="project" value="UniProtKB-SubCell"/>
</dbReference>
<evidence type="ECO:0000256" key="6">
    <source>
        <dbReference type="ARBA" id="ARBA00022741"/>
    </source>
</evidence>
<dbReference type="PANTHER" id="PTHR23132">
    <property type="entry name" value="D-ALANINE--D-ALANINE LIGASE"/>
    <property type="match status" value="1"/>
</dbReference>
<name>A0A1G8KQM4_9CLOT</name>
<keyword evidence="10" id="KW-0961">Cell wall biogenesis/degradation</keyword>
<evidence type="ECO:0000313" key="13">
    <source>
        <dbReference type="EMBL" id="SDI45190.1"/>
    </source>
</evidence>
<keyword evidence="9" id="KW-0573">Peptidoglycan synthesis</keyword>
<reference evidence="13 14" key="1">
    <citation type="submission" date="2016-10" db="EMBL/GenBank/DDBJ databases">
        <authorList>
            <person name="de Groot N.N."/>
        </authorList>
    </citation>
    <scope>NUCLEOTIDE SEQUENCE [LARGE SCALE GENOMIC DNA]</scope>
    <source>
        <strain evidence="13 14">CGMCC 1.5058</strain>
    </source>
</reference>
<dbReference type="PROSITE" id="PS00844">
    <property type="entry name" value="DALA_DALA_LIGASE_2"/>
    <property type="match status" value="1"/>
</dbReference>
<evidence type="ECO:0000256" key="11">
    <source>
        <dbReference type="PROSITE-ProRule" id="PRU00409"/>
    </source>
</evidence>
<dbReference type="RefSeq" id="WP_051651762.1">
    <property type="nucleotide sequence ID" value="NZ_FNDZ01000002.1"/>
</dbReference>
<keyword evidence="7 11" id="KW-0067">ATP-binding</keyword>
<comment type="subcellular location">
    <subcellularLocation>
        <location evidence="1">Cytoplasm</location>
    </subcellularLocation>
</comment>
<dbReference type="AlphaFoldDB" id="A0A1G8KQM4"/>
<evidence type="ECO:0000256" key="5">
    <source>
        <dbReference type="ARBA" id="ARBA00022723"/>
    </source>
</evidence>
<feature type="domain" description="ATP-grasp" evidence="12">
    <location>
        <begin position="110"/>
        <end position="318"/>
    </location>
</feature>
<keyword evidence="8" id="KW-0133">Cell shape</keyword>
<dbReference type="GO" id="GO:0071555">
    <property type="term" value="P:cell wall organization"/>
    <property type="evidence" value="ECO:0007669"/>
    <property type="project" value="UniProtKB-KW"/>
</dbReference>
<dbReference type="SUPFAM" id="SSF56059">
    <property type="entry name" value="Glutathione synthetase ATP-binding domain-like"/>
    <property type="match status" value="1"/>
</dbReference>
<dbReference type="GO" id="GO:0046872">
    <property type="term" value="F:metal ion binding"/>
    <property type="evidence" value="ECO:0007669"/>
    <property type="project" value="UniProtKB-KW"/>
</dbReference>
<dbReference type="InterPro" id="IPR011761">
    <property type="entry name" value="ATP-grasp"/>
</dbReference>